<evidence type="ECO:0000259" key="2">
    <source>
        <dbReference type="PROSITE" id="PS50908"/>
    </source>
</evidence>
<dbReference type="InterPro" id="IPR016135">
    <property type="entry name" value="UBQ-conjugating_enzyme/RWD"/>
</dbReference>
<dbReference type="SUPFAM" id="SSF54495">
    <property type="entry name" value="UBC-like"/>
    <property type="match status" value="1"/>
</dbReference>
<dbReference type="Proteomes" id="UP000762676">
    <property type="component" value="Unassembled WGS sequence"/>
</dbReference>
<dbReference type="AlphaFoldDB" id="A0AAV4JT01"/>
<dbReference type="PANTHER" id="PTHR21275:SF1">
    <property type="entry name" value="RWD DOMAIN-CONTAINING PROTEIN 4"/>
    <property type="match status" value="1"/>
</dbReference>
<feature type="region of interest" description="Disordered" evidence="1">
    <location>
        <begin position="129"/>
        <end position="157"/>
    </location>
</feature>
<evidence type="ECO:0000313" key="4">
    <source>
        <dbReference type="Proteomes" id="UP000762676"/>
    </source>
</evidence>
<keyword evidence="4" id="KW-1185">Reference proteome</keyword>
<proteinExistence type="predicted"/>
<dbReference type="Pfam" id="PF05773">
    <property type="entry name" value="RWD"/>
    <property type="match status" value="1"/>
</dbReference>
<comment type="caution">
    <text evidence="3">The sequence shown here is derived from an EMBL/GenBank/DDBJ whole genome shotgun (WGS) entry which is preliminary data.</text>
</comment>
<feature type="domain" description="RWD" evidence="2">
    <location>
        <begin position="21"/>
        <end position="123"/>
    </location>
</feature>
<dbReference type="InterPro" id="IPR006575">
    <property type="entry name" value="RWD_dom"/>
</dbReference>
<dbReference type="PROSITE" id="PS50908">
    <property type="entry name" value="RWD"/>
    <property type="match status" value="1"/>
</dbReference>
<organism evidence="3 4">
    <name type="scientific">Elysia marginata</name>
    <dbReference type="NCBI Taxonomy" id="1093978"/>
    <lineage>
        <taxon>Eukaryota</taxon>
        <taxon>Metazoa</taxon>
        <taxon>Spiralia</taxon>
        <taxon>Lophotrochozoa</taxon>
        <taxon>Mollusca</taxon>
        <taxon>Gastropoda</taxon>
        <taxon>Heterobranchia</taxon>
        <taxon>Euthyneura</taxon>
        <taxon>Panpulmonata</taxon>
        <taxon>Sacoglossa</taxon>
        <taxon>Placobranchoidea</taxon>
        <taxon>Plakobranchidae</taxon>
        <taxon>Elysia</taxon>
    </lineage>
</organism>
<protein>
    <submittedName>
        <fullName evidence="3">RWD domain-containing protein 4A</fullName>
    </submittedName>
</protein>
<dbReference type="InterPro" id="IPR042770">
    <property type="entry name" value="RWDD4"/>
</dbReference>
<evidence type="ECO:0000313" key="3">
    <source>
        <dbReference type="EMBL" id="GFS24622.1"/>
    </source>
</evidence>
<dbReference type="Gene3D" id="3.10.110.10">
    <property type="entry name" value="Ubiquitin Conjugating Enzyme"/>
    <property type="match status" value="1"/>
</dbReference>
<accession>A0AAV4JT01</accession>
<gene>
    <name evidence="3" type="ORF">ElyMa_001668200</name>
</gene>
<sequence>MERYRETPDGSWGRQREIAEEELEVLKSIYDGDACFKALSDTVFQYKYGEDGSFKTFIVEVSWPPTYPEDLPTINMDTFYNNHVIQTVKDAVKTGVLEQAEDLLGMSMTFSLFEWVKDNLDSLLADQPDAPVNHSHHTVSVPEEKQTTTVSAVKEKKENLSKSQKRRLFDRFGANQDKPRGWDWVDIIKHLSQTGSQRKDE</sequence>
<evidence type="ECO:0000256" key="1">
    <source>
        <dbReference type="SAM" id="MobiDB-lite"/>
    </source>
</evidence>
<dbReference type="PANTHER" id="PTHR21275">
    <property type="entry name" value="RWD DOMAIN-CONTAINING PROTEIN 4"/>
    <property type="match status" value="1"/>
</dbReference>
<dbReference type="CDD" id="cd23817">
    <property type="entry name" value="RWD-RWDD4"/>
    <property type="match status" value="1"/>
</dbReference>
<name>A0AAV4JT01_9GAST</name>
<reference evidence="3 4" key="1">
    <citation type="journal article" date="2021" name="Elife">
        <title>Chloroplast acquisition without the gene transfer in kleptoplastic sea slugs, Plakobranchus ocellatus.</title>
        <authorList>
            <person name="Maeda T."/>
            <person name="Takahashi S."/>
            <person name="Yoshida T."/>
            <person name="Shimamura S."/>
            <person name="Takaki Y."/>
            <person name="Nagai Y."/>
            <person name="Toyoda A."/>
            <person name="Suzuki Y."/>
            <person name="Arimoto A."/>
            <person name="Ishii H."/>
            <person name="Satoh N."/>
            <person name="Nishiyama T."/>
            <person name="Hasebe M."/>
            <person name="Maruyama T."/>
            <person name="Minagawa J."/>
            <person name="Obokata J."/>
            <person name="Shigenobu S."/>
        </authorList>
    </citation>
    <scope>NUCLEOTIDE SEQUENCE [LARGE SCALE GENOMIC DNA]</scope>
</reference>
<dbReference type="SMART" id="SM00591">
    <property type="entry name" value="RWD"/>
    <property type="match status" value="1"/>
</dbReference>
<dbReference type="EMBL" id="BMAT01003396">
    <property type="protein sequence ID" value="GFS24622.1"/>
    <property type="molecule type" value="Genomic_DNA"/>
</dbReference>